<name>A0A6N6MNB4_9HYPH</name>
<dbReference type="AlphaFoldDB" id="A0A6N6MNB4"/>
<proteinExistence type="predicted"/>
<evidence type="ECO:0000313" key="1">
    <source>
        <dbReference type="EMBL" id="KAB1072949.1"/>
    </source>
</evidence>
<dbReference type="Proteomes" id="UP000441523">
    <property type="component" value="Unassembled WGS sequence"/>
</dbReference>
<organism evidence="1 2">
    <name type="scientific">Methylobacterium planeticum</name>
    <dbReference type="NCBI Taxonomy" id="2615211"/>
    <lineage>
        <taxon>Bacteria</taxon>
        <taxon>Pseudomonadati</taxon>
        <taxon>Pseudomonadota</taxon>
        <taxon>Alphaproteobacteria</taxon>
        <taxon>Hyphomicrobiales</taxon>
        <taxon>Methylobacteriaceae</taxon>
        <taxon>Methylobacterium</taxon>
    </lineage>
</organism>
<evidence type="ECO:0000313" key="2">
    <source>
        <dbReference type="Proteomes" id="UP000441523"/>
    </source>
</evidence>
<dbReference type="EMBL" id="VZZJ01000010">
    <property type="protein sequence ID" value="KAB1072949.1"/>
    <property type="molecule type" value="Genomic_DNA"/>
</dbReference>
<reference evidence="1 2" key="1">
    <citation type="submission" date="2019-09" db="EMBL/GenBank/DDBJ databases">
        <title>YIM 132548 draft genome.</title>
        <authorList>
            <person name="Jiang L."/>
        </authorList>
    </citation>
    <scope>NUCLEOTIDE SEQUENCE [LARGE SCALE GENOMIC DNA]</scope>
    <source>
        <strain evidence="1 2">YIM 132548</strain>
    </source>
</reference>
<accession>A0A6N6MNB4</accession>
<dbReference type="RefSeq" id="WP_150964139.1">
    <property type="nucleotide sequence ID" value="NZ_VZZJ01000010.1"/>
</dbReference>
<comment type="caution">
    <text evidence="1">The sequence shown here is derived from an EMBL/GenBank/DDBJ whole genome shotgun (WGS) entry which is preliminary data.</text>
</comment>
<gene>
    <name evidence="1" type="ORF">F6X51_13245</name>
</gene>
<protein>
    <submittedName>
        <fullName evidence="1">Uncharacterized protein</fullName>
    </submittedName>
</protein>
<sequence length="84" mass="9140">MHAVALEALDQFGDDLVANSWTTAELFGAHPKFGTMRVDACGAVVIGRRRTTAVLADRIEFGLTAYCRNVPGAGVGITVWDFRW</sequence>
<keyword evidence="2" id="KW-1185">Reference proteome</keyword>